<keyword evidence="12" id="KW-1185">Reference proteome</keyword>
<dbReference type="PANTHER" id="PTHR25462:SF291">
    <property type="entry name" value="E3 UBIQUITIN-PROTEIN LIGASE TRIM45"/>
    <property type="match status" value="1"/>
</dbReference>
<dbReference type="PROSITE" id="PS00518">
    <property type="entry name" value="ZF_RING_1"/>
    <property type="match status" value="1"/>
</dbReference>
<dbReference type="PANTHER" id="PTHR25462">
    <property type="entry name" value="BONUS, ISOFORM C-RELATED"/>
    <property type="match status" value="1"/>
</dbReference>
<dbReference type="SUPFAM" id="SSF57845">
    <property type="entry name" value="B-box zinc-binding domain"/>
    <property type="match status" value="1"/>
</dbReference>
<feature type="domain" description="B box-type" evidence="11">
    <location>
        <begin position="192"/>
        <end position="237"/>
    </location>
</feature>
<dbReference type="InterPro" id="IPR017868">
    <property type="entry name" value="Filamin/ABP280_repeat-like"/>
</dbReference>
<evidence type="ECO:0000313" key="13">
    <source>
        <dbReference type="RefSeq" id="XP_017777155.1"/>
    </source>
</evidence>
<evidence type="ECO:0000256" key="1">
    <source>
        <dbReference type="ARBA" id="ARBA00008518"/>
    </source>
</evidence>
<feature type="domain" description="RING-type" evidence="10">
    <location>
        <begin position="82"/>
        <end position="160"/>
    </location>
</feature>
<feature type="region of interest" description="Disordered" evidence="9">
    <location>
        <begin position="123"/>
        <end position="144"/>
    </location>
</feature>
<comment type="similarity">
    <text evidence="1">Belongs to the TRIM/RBCC family.</text>
</comment>
<evidence type="ECO:0000259" key="11">
    <source>
        <dbReference type="PROSITE" id="PS50119"/>
    </source>
</evidence>
<name>A0ABM1MRF5_NICVS</name>
<keyword evidence="3" id="KW-0677">Repeat</keyword>
<feature type="coiled-coil region" evidence="8">
    <location>
        <begin position="326"/>
        <end position="397"/>
    </location>
</feature>
<keyword evidence="8" id="KW-0175">Coiled coil</keyword>
<dbReference type="Pfam" id="PF00630">
    <property type="entry name" value="Filamin"/>
    <property type="match status" value="1"/>
</dbReference>
<keyword evidence="4 6" id="KW-0863">Zinc-finger</keyword>
<evidence type="ECO:0000256" key="7">
    <source>
        <dbReference type="PROSITE-ProRule" id="PRU00087"/>
    </source>
</evidence>
<evidence type="ECO:0000256" key="9">
    <source>
        <dbReference type="SAM" id="MobiDB-lite"/>
    </source>
</evidence>
<evidence type="ECO:0000256" key="6">
    <source>
        <dbReference type="PROSITE-ProRule" id="PRU00024"/>
    </source>
</evidence>
<sequence length="638" mass="71478">MMEVDHISYIFGSFTRRRQSQDVSSAKRRSIEPAKYVHDRSKSAPHSGNSKNPSQNVELPSRARSICGQSESSIDEDNKYRCPKCSRHFLEPRVLHCLHTFCTKCLQELEFCYDPPAWNNGSDVSSTGNGSGGSGYVSDRQEASESASQMGRTIQCPICRARTDIPAEGILGLPPNFLIQHRMVLATLNAHTTKLLCDLCPNDVTATSRCTECAMSLCVKCADGHARQKKSHEVLGLDEARRRGITNVRRQVMCSVHPERELSIFCATCCQIVCRDCVNGLHRGHTHDVANRAAKSQMTNMRIALERAKSLAEEGSLNELEMVRTSERVEKRCDDMRGEIESFMEDYVRAVEEHRKNLHQQLLEARNEKQQLIDRSRDDLQRRLKDARDAVAFADELLREGTDVEVLSFVKPIMRRLEHCYKLDGGRDLSASGSLQFLPKEMATSDTCCPLYGVITAQTVSVKHCILHTNGLQNLRVGRRAEVILETHDVSDNPLQRGGEHVTAELRHRDAGVCRSLQIHVEDRRDGTYRICFIPDVAGKLRLFVYINDQPLKEGPLPILVKTLRPHHGTFHCCSFCSSGGSKEAACGCGGKMPGGYRGCGHGHEGHPGRRHWSCCGNVLEHSECIRSNSISHYQFTL</sequence>
<evidence type="ECO:0000256" key="2">
    <source>
        <dbReference type="ARBA" id="ARBA00022723"/>
    </source>
</evidence>
<dbReference type="Pfam" id="PF00643">
    <property type="entry name" value="zf-B_box"/>
    <property type="match status" value="1"/>
</dbReference>
<keyword evidence="2" id="KW-0479">Metal-binding</keyword>
<dbReference type="PROSITE" id="PS50119">
    <property type="entry name" value="ZF_BBOX"/>
    <property type="match status" value="2"/>
</dbReference>
<dbReference type="SMART" id="SM00557">
    <property type="entry name" value="IG_FLMN"/>
    <property type="match status" value="1"/>
</dbReference>
<gene>
    <name evidence="13" type="primary">LOC108563086</name>
</gene>
<dbReference type="InterPro" id="IPR014756">
    <property type="entry name" value="Ig_E-set"/>
</dbReference>
<dbReference type="InterPro" id="IPR000315">
    <property type="entry name" value="Znf_B-box"/>
</dbReference>
<evidence type="ECO:0000256" key="4">
    <source>
        <dbReference type="ARBA" id="ARBA00022771"/>
    </source>
</evidence>
<evidence type="ECO:0000256" key="8">
    <source>
        <dbReference type="SAM" id="Coils"/>
    </source>
</evidence>
<feature type="compositionally biased region" description="Polar residues" evidence="9">
    <location>
        <begin position="44"/>
        <end position="58"/>
    </location>
</feature>
<dbReference type="Gene3D" id="2.60.40.10">
    <property type="entry name" value="Immunoglobulins"/>
    <property type="match status" value="1"/>
</dbReference>
<dbReference type="PROSITE" id="PS50089">
    <property type="entry name" value="ZF_RING_2"/>
    <property type="match status" value="1"/>
</dbReference>
<dbReference type="InterPro" id="IPR013083">
    <property type="entry name" value="Znf_RING/FYVE/PHD"/>
</dbReference>
<feature type="compositionally biased region" description="Basic and acidic residues" evidence="9">
    <location>
        <begin position="29"/>
        <end position="42"/>
    </location>
</feature>
<protein>
    <submittedName>
        <fullName evidence="13">Tripartite motif-containing protein 45</fullName>
    </submittedName>
</protein>
<accession>A0ABM1MRF5</accession>
<dbReference type="Gene3D" id="3.30.40.10">
    <property type="entry name" value="Zinc/RING finger domain, C3HC4 (zinc finger)"/>
    <property type="match status" value="1"/>
</dbReference>
<dbReference type="Gene3D" id="3.30.160.60">
    <property type="entry name" value="Classic Zinc Finger"/>
    <property type="match status" value="1"/>
</dbReference>
<dbReference type="GeneID" id="108563086"/>
<dbReference type="InterPro" id="IPR013783">
    <property type="entry name" value="Ig-like_fold"/>
</dbReference>
<feature type="region of interest" description="Disordered" evidence="9">
    <location>
        <begin position="17"/>
        <end position="78"/>
    </location>
</feature>
<feature type="domain" description="B box-type" evidence="11">
    <location>
        <begin position="249"/>
        <end position="285"/>
    </location>
</feature>
<dbReference type="SUPFAM" id="SSF57850">
    <property type="entry name" value="RING/U-box"/>
    <property type="match status" value="1"/>
</dbReference>
<proteinExistence type="inferred from homology"/>
<organism evidence="12 13">
    <name type="scientific">Nicrophorus vespilloides</name>
    <name type="common">Boreal carrion beetle</name>
    <dbReference type="NCBI Taxonomy" id="110193"/>
    <lineage>
        <taxon>Eukaryota</taxon>
        <taxon>Metazoa</taxon>
        <taxon>Ecdysozoa</taxon>
        <taxon>Arthropoda</taxon>
        <taxon>Hexapoda</taxon>
        <taxon>Insecta</taxon>
        <taxon>Pterygota</taxon>
        <taxon>Neoptera</taxon>
        <taxon>Endopterygota</taxon>
        <taxon>Coleoptera</taxon>
        <taxon>Polyphaga</taxon>
        <taxon>Staphyliniformia</taxon>
        <taxon>Silphidae</taxon>
        <taxon>Nicrophorinae</taxon>
        <taxon>Nicrophorus</taxon>
    </lineage>
</organism>
<dbReference type="InterPro" id="IPR017907">
    <property type="entry name" value="Znf_RING_CS"/>
</dbReference>
<feature type="repeat" description="Filamin" evidence="7">
    <location>
        <begin position="457"/>
        <end position="561"/>
    </location>
</feature>
<dbReference type="Proteomes" id="UP000695000">
    <property type="component" value="Unplaced"/>
</dbReference>
<dbReference type="SMART" id="SM00184">
    <property type="entry name" value="RING"/>
    <property type="match status" value="1"/>
</dbReference>
<dbReference type="InterPro" id="IPR047153">
    <property type="entry name" value="TRIM45/56/19-like"/>
</dbReference>
<keyword evidence="5" id="KW-0862">Zinc</keyword>
<dbReference type="InterPro" id="IPR001298">
    <property type="entry name" value="Filamin/ABP280_rpt"/>
</dbReference>
<evidence type="ECO:0000313" key="12">
    <source>
        <dbReference type="Proteomes" id="UP000695000"/>
    </source>
</evidence>
<evidence type="ECO:0000256" key="3">
    <source>
        <dbReference type="ARBA" id="ARBA00022737"/>
    </source>
</evidence>
<dbReference type="InterPro" id="IPR001841">
    <property type="entry name" value="Znf_RING"/>
</dbReference>
<evidence type="ECO:0000256" key="5">
    <source>
        <dbReference type="ARBA" id="ARBA00022833"/>
    </source>
</evidence>
<reference evidence="13" key="1">
    <citation type="submission" date="2025-08" db="UniProtKB">
        <authorList>
            <consortium name="RefSeq"/>
        </authorList>
    </citation>
    <scope>IDENTIFICATION</scope>
    <source>
        <tissue evidence="13">Whole Larva</tissue>
    </source>
</reference>
<dbReference type="RefSeq" id="XP_017777155.1">
    <property type="nucleotide sequence ID" value="XM_017921666.1"/>
</dbReference>
<evidence type="ECO:0000259" key="10">
    <source>
        <dbReference type="PROSITE" id="PS50089"/>
    </source>
</evidence>
<dbReference type="SMART" id="SM00336">
    <property type="entry name" value="BBOX"/>
    <property type="match status" value="2"/>
</dbReference>
<dbReference type="PROSITE" id="PS50194">
    <property type="entry name" value="FILAMIN_REPEAT"/>
    <property type="match status" value="1"/>
</dbReference>
<dbReference type="SUPFAM" id="SSF81296">
    <property type="entry name" value="E set domains"/>
    <property type="match status" value="1"/>
</dbReference>